<dbReference type="Proteomes" id="UP000192257">
    <property type="component" value="Unassembled WGS sequence"/>
</dbReference>
<keyword evidence="1" id="KW-0812">Transmembrane</keyword>
<evidence type="ECO:0000313" key="3">
    <source>
        <dbReference type="Proteomes" id="UP000192257"/>
    </source>
</evidence>
<dbReference type="VEuPathDB" id="TriTrypDB:TM35_000411040"/>
<keyword evidence="1" id="KW-1133">Transmembrane helix</keyword>
<dbReference type="AlphaFoldDB" id="A0A1X0NIZ2"/>
<reference evidence="2 3" key="1">
    <citation type="submission" date="2017-03" db="EMBL/GenBank/DDBJ databases">
        <title>An alternative strategy for trypanosome survival in the mammalian bloodstream revealed through genome and transcriptome analysis of the ubiquitous bovine parasite Trypanosoma (Megatrypanum) theileri.</title>
        <authorList>
            <person name="Kelly S."/>
            <person name="Ivens A."/>
            <person name="Mott A."/>
            <person name="O'Neill E."/>
            <person name="Emms D."/>
            <person name="Macleod O."/>
            <person name="Voorheis P."/>
            <person name="Matthews J."/>
            <person name="Matthews K."/>
            <person name="Carrington M."/>
        </authorList>
    </citation>
    <scope>NUCLEOTIDE SEQUENCE [LARGE SCALE GENOMIC DNA]</scope>
    <source>
        <strain evidence="2">Edinburgh</strain>
    </source>
</reference>
<gene>
    <name evidence="2" type="ORF">TM35_000411040</name>
</gene>
<protein>
    <recommendedName>
        <fullName evidence="4">Transmembrane protein</fullName>
    </recommendedName>
</protein>
<organism evidence="2 3">
    <name type="scientific">Trypanosoma theileri</name>
    <dbReference type="NCBI Taxonomy" id="67003"/>
    <lineage>
        <taxon>Eukaryota</taxon>
        <taxon>Discoba</taxon>
        <taxon>Euglenozoa</taxon>
        <taxon>Kinetoplastea</taxon>
        <taxon>Metakinetoplastina</taxon>
        <taxon>Trypanosomatida</taxon>
        <taxon>Trypanosomatidae</taxon>
        <taxon>Trypanosoma</taxon>
    </lineage>
</organism>
<dbReference type="GeneID" id="39989592"/>
<keyword evidence="3" id="KW-1185">Reference proteome</keyword>
<evidence type="ECO:0008006" key="4">
    <source>
        <dbReference type="Google" id="ProtNLM"/>
    </source>
</evidence>
<dbReference type="OrthoDB" id="277508at2759"/>
<comment type="caution">
    <text evidence="2">The sequence shown here is derived from an EMBL/GenBank/DDBJ whole genome shotgun (WGS) entry which is preliminary data.</text>
</comment>
<evidence type="ECO:0000313" key="2">
    <source>
        <dbReference type="EMBL" id="ORC84734.1"/>
    </source>
</evidence>
<dbReference type="EMBL" id="NBCO01000041">
    <property type="protein sequence ID" value="ORC84734.1"/>
    <property type="molecule type" value="Genomic_DNA"/>
</dbReference>
<proteinExistence type="predicted"/>
<dbReference type="RefSeq" id="XP_028878800.1">
    <property type="nucleotide sequence ID" value="XM_029029812.1"/>
</dbReference>
<accession>A0A1X0NIZ2</accession>
<sequence length="121" mass="14375">MKTIRVVPVVTSAIRLFHGGSVRQRQPRRTTYHAVSCAKSGKERFDLAEALRRDRETAQRNRTLPWRTRIGMIKDYPWKFFLAFMLIWSWAGTYAVPYMKKMKRGDVTSLSDDWRHSQQRK</sequence>
<evidence type="ECO:0000256" key="1">
    <source>
        <dbReference type="SAM" id="Phobius"/>
    </source>
</evidence>
<name>A0A1X0NIZ2_9TRYP</name>
<keyword evidence="1" id="KW-0472">Membrane</keyword>
<feature type="transmembrane region" description="Helical" evidence="1">
    <location>
        <begin position="76"/>
        <end position="96"/>
    </location>
</feature>